<comment type="similarity">
    <text evidence="1">Belongs to the ABC transporter superfamily.</text>
</comment>
<dbReference type="EMBL" id="NGJU01000001">
    <property type="protein sequence ID" value="RST97815.1"/>
    <property type="molecule type" value="Genomic_DNA"/>
</dbReference>
<comment type="caution">
    <text evidence="4">The sequence shown here is derived from an EMBL/GenBank/DDBJ whole genome shotgun (WGS) entry which is preliminary data.</text>
</comment>
<name>A0A429ZVX4_9ENTE</name>
<proteinExistence type="inferred from homology"/>
<dbReference type="GO" id="GO:0016887">
    <property type="term" value="F:ATP hydrolysis activity"/>
    <property type="evidence" value="ECO:0007669"/>
    <property type="project" value="InterPro"/>
</dbReference>
<evidence type="ECO:0000256" key="2">
    <source>
        <dbReference type="ARBA" id="ARBA00022448"/>
    </source>
</evidence>
<dbReference type="AlphaFoldDB" id="A0A429ZVX4"/>
<dbReference type="PANTHER" id="PTHR43166">
    <property type="entry name" value="AMINO ACID IMPORT ATP-BINDING PROTEIN"/>
    <property type="match status" value="1"/>
</dbReference>
<protein>
    <recommendedName>
        <fullName evidence="3">ABC transporter domain-containing protein</fullName>
    </recommendedName>
</protein>
<reference evidence="4 5" key="1">
    <citation type="submission" date="2017-05" db="EMBL/GenBank/DDBJ databases">
        <title>Vagococcus spp. assemblies.</title>
        <authorList>
            <person name="Gulvik C.A."/>
        </authorList>
    </citation>
    <scope>NUCLEOTIDE SEQUENCE [LARGE SCALE GENOMIC DNA]</scope>
    <source>
        <strain evidence="4 5">NCFB 2777</strain>
    </source>
</reference>
<feature type="domain" description="ABC transporter" evidence="3">
    <location>
        <begin position="17"/>
        <end position="61"/>
    </location>
</feature>
<dbReference type="InterPro" id="IPR027417">
    <property type="entry name" value="P-loop_NTPase"/>
</dbReference>
<evidence type="ECO:0000256" key="1">
    <source>
        <dbReference type="ARBA" id="ARBA00005417"/>
    </source>
</evidence>
<sequence>MIQLNKIKKVVADKVILDDISTTIGEGLSFITGPSGSGKSSLLRILAGIDQDYQGEVLLDG</sequence>
<dbReference type="Proteomes" id="UP000287239">
    <property type="component" value="Unassembled WGS sequence"/>
</dbReference>
<keyword evidence="2" id="KW-0813">Transport</keyword>
<evidence type="ECO:0000259" key="3">
    <source>
        <dbReference type="Pfam" id="PF00005"/>
    </source>
</evidence>
<evidence type="ECO:0000313" key="5">
    <source>
        <dbReference type="Proteomes" id="UP000287239"/>
    </source>
</evidence>
<keyword evidence="5" id="KW-1185">Reference proteome</keyword>
<dbReference type="InterPro" id="IPR003439">
    <property type="entry name" value="ABC_transporter-like_ATP-bd"/>
</dbReference>
<dbReference type="OrthoDB" id="2968466at2"/>
<dbReference type="Pfam" id="PF00005">
    <property type="entry name" value="ABC_tran"/>
    <property type="match status" value="1"/>
</dbReference>
<dbReference type="PANTHER" id="PTHR43166:SF4">
    <property type="entry name" value="PHOSPHONATES IMPORT ATP-BINDING PROTEIN PHNC"/>
    <property type="match status" value="1"/>
</dbReference>
<evidence type="ECO:0000313" key="4">
    <source>
        <dbReference type="EMBL" id="RST97815.1"/>
    </source>
</evidence>
<dbReference type="InterPro" id="IPR050086">
    <property type="entry name" value="MetN_ABC_transporter-like"/>
</dbReference>
<dbReference type="GO" id="GO:0005524">
    <property type="term" value="F:ATP binding"/>
    <property type="evidence" value="ECO:0007669"/>
    <property type="project" value="InterPro"/>
</dbReference>
<dbReference type="SUPFAM" id="SSF52540">
    <property type="entry name" value="P-loop containing nucleoside triphosphate hydrolases"/>
    <property type="match status" value="1"/>
</dbReference>
<organism evidence="4 5">
    <name type="scientific">Vagococcus salmoninarum</name>
    <dbReference type="NCBI Taxonomy" id="2739"/>
    <lineage>
        <taxon>Bacteria</taxon>
        <taxon>Bacillati</taxon>
        <taxon>Bacillota</taxon>
        <taxon>Bacilli</taxon>
        <taxon>Lactobacillales</taxon>
        <taxon>Enterococcaceae</taxon>
        <taxon>Vagococcus</taxon>
    </lineage>
</organism>
<dbReference type="Gene3D" id="3.40.50.300">
    <property type="entry name" value="P-loop containing nucleotide triphosphate hydrolases"/>
    <property type="match status" value="1"/>
</dbReference>
<gene>
    <name evidence="4" type="ORF">CBF35_00545</name>
</gene>
<accession>A0A429ZVX4</accession>